<organism evidence="17 18">
    <name type="scientific">Paratissierella segnis</name>
    <dbReference type="NCBI Taxonomy" id="2763679"/>
    <lineage>
        <taxon>Bacteria</taxon>
        <taxon>Bacillati</taxon>
        <taxon>Bacillota</taxon>
        <taxon>Tissierellia</taxon>
        <taxon>Tissierellales</taxon>
        <taxon>Tissierellaceae</taxon>
        <taxon>Paratissierella</taxon>
    </lineage>
</organism>
<evidence type="ECO:0000259" key="16">
    <source>
        <dbReference type="Pfam" id="PF00696"/>
    </source>
</evidence>
<proteinExistence type="inferred from homology"/>
<comment type="pathway">
    <text evidence="3 15">Amino-acid biosynthesis; L-methionine biosynthesis via de novo pathway; L-homoserine from L-aspartate: step 1/3.</text>
</comment>
<comment type="catalytic activity">
    <reaction evidence="13 14">
        <text>L-aspartate + ATP = 4-phospho-L-aspartate + ADP</text>
        <dbReference type="Rhea" id="RHEA:23776"/>
        <dbReference type="ChEBI" id="CHEBI:29991"/>
        <dbReference type="ChEBI" id="CHEBI:30616"/>
        <dbReference type="ChEBI" id="CHEBI:57535"/>
        <dbReference type="ChEBI" id="CHEBI:456216"/>
        <dbReference type="EC" id="2.7.2.4"/>
    </reaction>
</comment>
<dbReference type="InterPro" id="IPR036393">
    <property type="entry name" value="AceGlu_kinase-like_sf"/>
</dbReference>
<dbReference type="SUPFAM" id="SSF53633">
    <property type="entry name" value="Carbamate kinase-like"/>
    <property type="match status" value="1"/>
</dbReference>
<dbReference type="RefSeq" id="WP_262430665.1">
    <property type="nucleotide sequence ID" value="NZ_JACRTG010000031.1"/>
</dbReference>
<reference evidence="17" key="1">
    <citation type="submission" date="2020-08" db="EMBL/GenBank/DDBJ databases">
        <title>Genome public.</title>
        <authorList>
            <person name="Liu C."/>
            <person name="Sun Q."/>
        </authorList>
    </citation>
    <scope>NUCLEOTIDE SEQUENCE</scope>
    <source>
        <strain evidence="17">BX21</strain>
    </source>
</reference>
<evidence type="ECO:0000313" key="18">
    <source>
        <dbReference type="Proteomes" id="UP000601171"/>
    </source>
</evidence>
<name>A0A926IL52_9FIRM</name>
<accession>A0A926IL52</accession>
<evidence type="ECO:0000256" key="11">
    <source>
        <dbReference type="ARBA" id="ARBA00022915"/>
    </source>
</evidence>
<evidence type="ECO:0000256" key="3">
    <source>
        <dbReference type="ARBA" id="ARBA00004986"/>
    </source>
</evidence>
<evidence type="ECO:0000256" key="7">
    <source>
        <dbReference type="ARBA" id="ARBA00022679"/>
    </source>
</evidence>
<dbReference type="NCBIfam" id="TIGR00657">
    <property type="entry name" value="asp_kinases"/>
    <property type="match status" value="1"/>
</dbReference>
<gene>
    <name evidence="17" type="ORF">H8707_13350</name>
</gene>
<dbReference type="GO" id="GO:0019877">
    <property type="term" value="P:diaminopimelate biosynthetic process"/>
    <property type="evidence" value="ECO:0007669"/>
    <property type="project" value="UniProtKB-KW"/>
</dbReference>
<evidence type="ECO:0000256" key="5">
    <source>
        <dbReference type="ARBA" id="ARBA00010122"/>
    </source>
</evidence>
<evidence type="ECO:0000256" key="1">
    <source>
        <dbReference type="ARBA" id="ARBA00003121"/>
    </source>
</evidence>
<evidence type="ECO:0000256" key="2">
    <source>
        <dbReference type="ARBA" id="ARBA00004766"/>
    </source>
</evidence>
<dbReference type="Gene3D" id="3.40.1160.10">
    <property type="entry name" value="Acetylglutamate kinase-like"/>
    <property type="match status" value="1"/>
</dbReference>
<keyword evidence="10" id="KW-0067">ATP-binding</keyword>
<evidence type="ECO:0000256" key="13">
    <source>
        <dbReference type="ARBA" id="ARBA00047872"/>
    </source>
</evidence>
<keyword evidence="6 15" id="KW-0028">Amino-acid biosynthesis</keyword>
<dbReference type="CDD" id="cd04246">
    <property type="entry name" value="AAK_AK-DapG-like"/>
    <property type="match status" value="1"/>
</dbReference>
<dbReference type="EC" id="2.7.2.4" evidence="14"/>
<protein>
    <recommendedName>
        <fullName evidence="14">Aspartokinase</fullName>
        <ecNumber evidence="14">2.7.2.4</ecNumber>
    </recommendedName>
</protein>
<comment type="similarity">
    <text evidence="5 14">Belongs to the aspartokinase family.</text>
</comment>
<dbReference type="GO" id="GO:0009089">
    <property type="term" value="P:lysine biosynthetic process via diaminopimelate"/>
    <property type="evidence" value="ECO:0007669"/>
    <property type="project" value="TreeGrafter"/>
</dbReference>
<dbReference type="AlphaFoldDB" id="A0A926IL52"/>
<evidence type="ECO:0000256" key="8">
    <source>
        <dbReference type="ARBA" id="ARBA00022741"/>
    </source>
</evidence>
<dbReference type="PROSITE" id="PS00324">
    <property type="entry name" value="ASPARTOKINASE"/>
    <property type="match status" value="1"/>
</dbReference>
<comment type="pathway">
    <text evidence="4 15">Amino-acid biosynthesis; L-threonine biosynthesis; L-threonine from L-aspartate: step 1/5.</text>
</comment>
<evidence type="ECO:0000313" key="17">
    <source>
        <dbReference type="EMBL" id="MBC8589201.1"/>
    </source>
</evidence>
<keyword evidence="18" id="KW-1185">Reference proteome</keyword>
<dbReference type="InterPro" id="IPR001048">
    <property type="entry name" value="Asp/Glu/Uridylate_kinase"/>
</dbReference>
<evidence type="ECO:0000256" key="10">
    <source>
        <dbReference type="ARBA" id="ARBA00022840"/>
    </source>
</evidence>
<dbReference type="GO" id="GO:0004072">
    <property type="term" value="F:aspartate kinase activity"/>
    <property type="evidence" value="ECO:0007669"/>
    <property type="project" value="UniProtKB-EC"/>
</dbReference>
<comment type="pathway">
    <text evidence="2 15">Amino-acid biosynthesis; L-lysine biosynthesis via DAP pathway; (S)-tetrahydrodipicolinate from L-aspartate: step 1/4.</text>
</comment>
<dbReference type="GO" id="GO:0005524">
    <property type="term" value="F:ATP binding"/>
    <property type="evidence" value="ECO:0007669"/>
    <property type="project" value="UniProtKB-KW"/>
</dbReference>
<dbReference type="PANTHER" id="PTHR21499:SF3">
    <property type="entry name" value="ASPARTOKINASE"/>
    <property type="match status" value="1"/>
</dbReference>
<evidence type="ECO:0000256" key="6">
    <source>
        <dbReference type="ARBA" id="ARBA00022605"/>
    </source>
</evidence>
<keyword evidence="9 14" id="KW-0418">Kinase</keyword>
<evidence type="ECO:0000256" key="14">
    <source>
        <dbReference type="RuleBase" id="RU003448"/>
    </source>
</evidence>
<dbReference type="Pfam" id="PF00696">
    <property type="entry name" value="AA_kinase"/>
    <property type="match status" value="1"/>
</dbReference>
<dbReference type="EMBL" id="JACRTG010000031">
    <property type="protein sequence ID" value="MBC8589201.1"/>
    <property type="molecule type" value="Genomic_DNA"/>
</dbReference>
<dbReference type="GO" id="GO:0005829">
    <property type="term" value="C:cytosol"/>
    <property type="evidence" value="ECO:0007669"/>
    <property type="project" value="TreeGrafter"/>
</dbReference>
<keyword evidence="8" id="KW-0547">Nucleotide-binding</keyword>
<evidence type="ECO:0000256" key="9">
    <source>
        <dbReference type="ARBA" id="ARBA00022777"/>
    </source>
</evidence>
<evidence type="ECO:0000256" key="15">
    <source>
        <dbReference type="RuleBase" id="RU004249"/>
    </source>
</evidence>
<comment type="caution">
    <text evidence="17">The sequence shown here is derived from an EMBL/GenBank/DDBJ whole genome shotgun (WGS) entry which is preliminary data.</text>
</comment>
<keyword evidence="11" id="KW-0220">Diaminopimelate biosynthesis</keyword>
<evidence type="ECO:0000256" key="4">
    <source>
        <dbReference type="ARBA" id="ARBA00005139"/>
    </source>
</evidence>
<sequence length="257" mass="27991">MSIVIQKFGGTSLTNINRKSKFLNHIKKAISKGHRLVIVPSAIGRNGDPYATDTLIKQLENICAEIDPRKRDLIMSCGETISAAILSHLLEAEGYPAEPLMGFQAGILTDDNFNSSKILEINTDRIFKILSENKIAVVAGFQGITSNMDITTLGRGGSDISAVALGGFLKADRVDIFTDVPGVAMEDPRIVPTTKYIKEISYDDMYKMSLNGATVIHPEAVKLGKEFKIPIRILSSFEESCGTLISDNKGSKEIVDI</sequence>
<dbReference type="GO" id="GO:0009090">
    <property type="term" value="P:homoserine biosynthetic process"/>
    <property type="evidence" value="ECO:0007669"/>
    <property type="project" value="TreeGrafter"/>
</dbReference>
<dbReference type="InterPro" id="IPR018042">
    <property type="entry name" value="Aspartate_kinase_CS"/>
</dbReference>
<evidence type="ECO:0000256" key="12">
    <source>
        <dbReference type="ARBA" id="ARBA00023154"/>
    </source>
</evidence>
<keyword evidence="12" id="KW-0457">Lysine biosynthesis</keyword>
<feature type="domain" description="Aspartate/glutamate/uridylate kinase" evidence="16">
    <location>
        <begin position="3"/>
        <end position="235"/>
    </location>
</feature>
<keyword evidence="7 14" id="KW-0808">Transferase</keyword>
<dbReference type="InterPro" id="IPR001341">
    <property type="entry name" value="Asp_kinase"/>
</dbReference>
<dbReference type="PANTHER" id="PTHR21499">
    <property type="entry name" value="ASPARTATE KINASE"/>
    <property type="match status" value="1"/>
</dbReference>
<comment type="function">
    <text evidence="1">Catalyzes the phosphorylation of the beta-carboxyl group of aspartic acid with ATP to yield 4-phospho-L-aspartate, which is involved in the branched biosynthetic pathway leading to the biosynthesis of amino acids threonine, isoleucine and methionine.</text>
</comment>
<dbReference type="Proteomes" id="UP000601171">
    <property type="component" value="Unassembled WGS sequence"/>
</dbReference>